<evidence type="ECO:0000256" key="1">
    <source>
        <dbReference type="ARBA" id="ARBA00004370"/>
    </source>
</evidence>
<keyword evidence="2 6" id="KW-0812">Transmembrane</keyword>
<dbReference type="GO" id="GO:0005886">
    <property type="term" value="C:plasma membrane"/>
    <property type="evidence" value="ECO:0007669"/>
    <property type="project" value="TreeGrafter"/>
</dbReference>
<dbReference type="EMBL" id="JAIWYP010000010">
    <property type="protein sequence ID" value="KAH3749880.1"/>
    <property type="molecule type" value="Genomic_DNA"/>
</dbReference>
<evidence type="ECO:0000256" key="5">
    <source>
        <dbReference type="ARBA" id="ARBA00023136"/>
    </source>
</evidence>
<dbReference type="InterPro" id="IPR035897">
    <property type="entry name" value="Toll_tir_struct_dom_sf"/>
</dbReference>
<dbReference type="PROSITE" id="PS50104">
    <property type="entry name" value="TIR"/>
    <property type="match status" value="1"/>
</dbReference>
<dbReference type="Gene3D" id="3.40.50.10140">
    <property type="entry name" value="Toll/interleukin-1 receptor homology (TIR) domain"/>
    <property type="match status" value="1"/>
</dbReference>
<proteinExistence type="predicted"/>
<evidence type="ECO:0000256" key="6">
    <source>
        <dbReference type="SAM" id="Phobius"/>
    </source>
</evidence>
<feature type="transmembrane region" description="Helical" evidence="6">
    <location>
        <begin position="89"/>
        <end position="109"/>
    </location>
</feature>
<dbReference type="PANTHER" id="PTHR24365:SF541">
    <property type="entry name" value="PROTEIN TOLL-RELATED"/>
    <property type="match status" value="1"/>
</dbReference>
<keyword evidence="5 6" id="KW-0472">Membrane</keyword>
<keyword evidence="3" id="KW-0732">Signal</keyword>
<dbReference type="GO" id="GO:0038023">
    <property type="term" value="F:signaling receptor activity"/>
    <property type="evidence" value="ECO:0007669"/>
    <property type="project" value="TreeGrafter"/>
</dbReference>
<reference evidence="8" key="1">
    <citation type="journal article" date="2019" name="bioRxiv">
        <title>The Genome of the Zebra Mussel, Dreissena polymorpha: A Resource for Invasive Species Research.</title>
        <authorList>
            <person name="McCartney M.A."/>
            <person name="Auch B."/>
            <person name="Kono T."/>
            <person name="Mallez S."/>
            <person name="Zhang Y."/>
            <person name="Obille A."/>
            <person name="Becker A."/>
            <person name="Abrahante J.E."/>
            <person name="Garbe J."/>
            <person name="Badalamenti J.P."/>
            <person name="Herman A."/>
            <person name="Mangelson H."/>
            <person name="Liachko I."/>
            <person name="Sullivan S."/>
            <person name="Sone E.D."/>
            <person name="Koren S."/>
            <person name="Silverstein K.A.T."/>
            <person name="Beckman K.B."/>
            <person name="Gohl D.M."/>
        </authorList>
    </citation>
    <scope>NUCLEOTIDE SEQUENCE</scope>
    <source>
        <strain evidence="8">Duluth1</strain>
        <tissue evidence="8">Whole animal</tissue>
    </source>
</reference>
<keyword evidence="4 6" id="KW-1133">Transmembrane helix</keyword>
<reference evidence="8" key="2">
    <citation type="submission" date="2020-11" db="EMBL/GenBank/DDBJ databases">
        <authorList>
            <person name="McCartney M.A."/>
            <person name="Auch B."/>
            <person name="Kono T."/>
            <person name="Mallez S."/>
            <person name="Becker A."/>
            <person name="Gohl D.M."/>
            <person name="Silverstein K.A.T."/>
            <person name="Koren S."/>
            <person name="Bechman K.B."/>
            <person name="Herman A."/>
            <person name="Abrahante J.E."/>
            <person name="Garbe J."/>
        </authorList>
    </citation>
    <scope>NUCLEOTIDE SEQUENCE</scope>
    <source>
        <strain evidence="8">Duluth1</strain>
        <tissue evidence="8">Whole animal</tissue>
    </source>
</reference>
<evidence type="ECO:0000256" key="2">
    <source>
        <dbReference type="ARBA" id="ARBA00022692"/>
    </source>
</evidence>
<dbReference type="Pfam" id="PF01582">
    <property type="entry name" value="TIR"/>
    <property type="match status" value="1"/>
</dbReference>
<organism evidence="8 9">
    <name type="scientific">Dreissena polymorpha</name>
    <name type="common">Zebra mussel</name>
    <name type="synonym">Mytilus polymorpha</name>
    <dbReference type="NCBI Taxonomy" id="45954"/>
    <lineage>
        <taxon>Eukaryota</taxon>
        <taxon>Metazoa</taxon>
        <taxon>Spiralia</taxon>
        <taxon>Lophotrochozoa</taxon>
        <taxon>Mollusca</taxon>
        <taxon>Bivalvia</taxon>
        <taxon>Autobranchia</taxon>
        <taxon>Heteroconchia</taxon>
        <taxon>Euheterodonta</taxon>
        <taxon>Imparidentia</taxon>
        <taxon>Neoheterodontei</taxon>
        <taxon>Myida</taxon>
        <taxon>Dreissenoidea</taxon>
        <taxon>Dreissenidae</taxon>
        <taxon>Dreissena</taxon>
    </lineage>
</organism>
<dbReference type="AlphaFoldDB" id="A0A9D4DJY6"/>
<evidence type="ECO:0000256" key="4">
    <source>
        <dbReference type="ARBA" id="ARBA00022989"/>
    </source>
</evidence>
<dbReference type="Proteomes" id="UP000828390">
    <property type="component" value="Unassembled WGS sequence"/>
</dbReference>
<comment type="caution">
    <text evidence="8">The sequence shown here is derived from an EMBL/GenBank/DDBJ whole genome shotgun (WGS) entry which is preliminary data.</text>
</comment>
<evidence type="ECO:0000313" key="8">
    <source>
        <dbReference type="EMBL" id="KAH3749880.1"/>
    </source>
</evidence>
<keyword evidence="9" id="KW-1185">Reference proteome</keyword>
<dbReference type="PANTHER" id="PTHR24365">
    <property type="entry name" value="TOLL-LIKE RECEPTOR"/>
    <property type="match status" value="1"/>
</dbReference>
<gene>
    <name evidence="8" type="ORF">DPMN_184395</name>
</gene>
<protein>
    <recommendedName>
        <fullName evidence="7">TIR domain-containing protein</fullName>
    </recommendedName>
</protein>
<accession>A0A9D4DJY6</accession>
<sequence length="276" mass="31948">MVSSRNNITLTLDLTNNVKSCSCDNLEILEWIHQHTLPTTNSLIVIISTCYYTHNVSTELSSPILISAKENLYFQVSFLQKFCLSYTPLLISLVVIPFVIFNIIIGAIIHRVRWKIRYWYYVENNKEVSVNGYISIEGSLRFQRFKYDIYLAYEEDAREFVLDILRPKLEELESVVFVHDDILEGLPLCNILTKSIHASRVVVFVLSNGSRESVEWKIAAHMTNEESNHRGKPISLAMLDYDYNSTRGLPEDLQLLRRDAFIDYPANGNEDDLPRF</sequence>
<comment type="subcellular location">
    <subcellularLocation>
        <location evidence="1">Membrane</location>
    </subcellularLocation>
</comment>
<feature type="domain" description="TIR" evidence="7">
    <location>
        <begin position="145"/>
        <end position="276"/>
    </location>
</feature>
<dbReference type="InterPro" id="IPR000157">
    <property type="entry name" value="TIR_dom"/>
</dbReference>
<evidence type="ECO:0000313" key="9">
    <source>
        <dbReference type="Proteomes" id="UP000828390"/>
    </source>
</evidence>
<evidence type="ECO:0000259" key="7">
    <source>
        <dbReference type="PROSITE" id="PS50104"/>
    </source>
</evidence>
<name>A0A9D4DJY6_DREPO</name>
<dbReference type="GO" id="GO:0007165">
    <property type="term" value="P:signal transduction"/>
    <property type="evidence" value="ECO:0007669"/>
    <property type="project" value="InterPro"/>
</dbReference>
<dbReference type="SUPFAM" id="SSF52200">
    <property type="entry name" value="Toll/Interleukin receptor TIR domain"/>
    <property type="match status" value="1"/>
</dbReference>
<evidence type="ECO:0000256" key="3">
    <source>
        <dbReference type="ARBA" id="ARBA00022729"/>
    </source>
</evidence>